<sequence length="166" mass="18842">MTSKEKPFDSIHELLKTGNPGQVRRRLIDAQTGRLRQAYAWDANHAWYCVGNAEFALENYREAAAAYRRAYKADPLDAQSLWAIGNCYDALKRPKLAERILRKALRLEGVSVKDKAALLVNLGNALFDQKRFSEAAATYLPVRGRRDEIGRKARLNFKRASEMASQ</sequence>
<proteinExistence type="predicted"/>
<dbReference type="Gene3D" id="1.25.40.10">
    <property type="entry name" value="Tetratricopeptide repeat domain"/>
    <property type="match status" value="1"/>
</dbReference>
<evidence type="ECO:0000313" key="3">
    <source>
        <dbReference type="Proteomes" id="UP001242045"/>
    </source>
</evidence>
<reference evidence="2" key="1">
    <citation type="submission" date="2023-07" db="EMBL/GenBank/DDBJ databases">
        <title>Sorghum-associated microbial communities from plants grown in Nebraska, USA.</title>
        <authorList>
            <person name="Schachtman D."/>
        </authorList>
    </citation>
    <scope>NUCLEOTIDE SEQUENCE</scope>
    <source>
        <strain evidence="2">DS3754</strain>
    </source>
</reference>
<dbReference type="PANTHER" id="PTHR12558">
    <property type="entry name" value="CELL DIVISION CYCLE 16,23,27"/>
    <property type="match status" value="1"/>
</dbReference>
<comment type="caution">
    <text evidence="2">The sequence shown here is derived from an EMBL/GenBank/DDBJ whole genome shotgun (WGS) entry which is preliminary data.</text>
</comment>
<dbReference type="RefSeq" id="WP_306882428.1">
    <property type="nucleotide sequence ID" value="NZ_JAUSRD010000010.1"/>
</dbReference>
<dbReference type="SUPFAM" id="SSF48452">
    <property type="entry name" value="TPR-like"/>
    <property type="match status" value="1"/>
</dbReference>
<dbReference type="InterPro" id="IPR019734">
    <property type="entry name" value="TPR_rpt"/>
</dbReference>
<protein>
    <submittedName>
        <fullName evidence="2">Tetratricopeptide (TPR) repeat protein</fullName>
    </submittedName>
</protein>
<dbReference type="InterPro" id="IPR011990">
    <property type="entry name" value="TPR-like_helical_dom_sf"/>
</dbReference>
<accession>A0AAW8D4Z2</accession>
<evidence type="ECO:0000256" key="1">
    <source>
        <dbReference type="PROSITE-ProRule" id="PRU00339"/>
    </source>
</evidence>
<dbReference type="Proteomes" id="UP001242045">
    <property type="component" value="Unassembled WGS sequence"/>
</dbReference>
<dbReference type="SMART" id="SM00028">
    <property type="entry name" value="TPR"/>
    <property type="match status" value="3"/>
</dbReference>
<name>A0AAW8D4Z2_9BURK</name>
<dbReference type="PANTHER" id="PTHR12558:SF13">
    <property type="entry name" value="CELL DIVISION CYCLE PROTEIN 27 HOMOLOG"/>
    <property type="match status" value="1"/>
</dbReference>
<keyword evidence="1" id="KW-0802">TPR repeat</keyword>
<dbReference type="EMBL" id="JAUSRD010000010">
    <property type="protein sequence ID" value="MDP9894961.1"/>
    <property type="molecule type" value="Genomic_DNA"/>
</dbReference>
<organism evidence="2 3">
    <name type="scientific">Variovorax boronicumulans</name>
    <dbReference type="NCBI Taxonomy" id="436515"/>
    <lineage>
        <taxon>Bacteria</taxon>
        <taxon>Pseudomonadati</taxon>
        <taxon>Pseudomonadota</taxon>
        <taxon>Betaproteobacteria</taxon>
        <taxon>Burkholderiales</taxon>
        <taxon>Comamonadaceae</taxon>
        <taxon>Variovorax</taxon>
    </lineage>
</organism>
<feature type="repeat" description="TPR" evidence="1">
    <location>
        <begin position="44"/>
        <end position="77"/>
    </location>
</feature>
<dbReference type="AlphaFoldDB" id="A0AAW8D4Z2"/>
<dbReference type="PROSITE" id="PS50005">
    <property type="entry name" value="TPR"/>
    <property type="match status" value="1"/>
</dbReference>
<gene>
    <name evidence="2" type="ORF">J2W31_004086</name>
</gene>
<evidence type="ECO:0000313" key="2">
    <source>
        <dbReference type="EMBL" id="MDP9894961.1"/>
    </source>
</evidence>
<dbReference type="Pfam" id="PF13432">
    <property type="entry name" value="TPR_16"/>
    <property type="match status" value="1"/>
</dbReference>